<evidence type="ECO:0000313" key="8">
    <source>
        <dbReference type="Proteomes" id="UP001211894"/>
    </source>
</evidence>
<feature type="region of interest" description="Disordered" evidence="4">
    <location>
        <begin position="232"/>
        <end position="260"/>
    </location>
</feature>
<dbReference type="RefSeq" id="WP_271340990.1">
    <property type="nucleotide sequence ID" value="NZ_JAQKAB010000007.1"/>
</dbReference>
<name>A0ABT4X4A4_9BACI</name>
<feature type="chain" id="PRO_5046625980" evidence="5">
    <location>
        <begin position="24"/>
        <end position="260"/>
    </location>
</feature>
<dbReference type="Gene3D" id="2.40.50.90">
    <property type="match status" value="1"/>
</dbReference>
<dbReference type="InterPro" id="IPR035437">
    <property type="entry name" value="SNase_OB-fold_sf"/>
</dbReference>
<keyword evidence="1" id="KW-0540">Nuclease</keyword>
<dbReference type="EMBL" id="JAQKAB010000007">
    <property type="protein sequence ID" value="MDA7027131.1"/>
    <property type="molecule type" value="Genomic_DNA"/>
</dbReference>
<dbReference type="InterPro" id="IPR008613">
    <property type="entry name" value="Excalibur_Ca-bd_domain"/>
</dbReference>
<feature type="domain" description="TNase-like" evidence="6">
    <location>
        <begin position="50"/>
        <end position="183"/>
    </location>
</feature>
<sequence>MKKGILAIIAVILSFSLAGCAFKDQGEKKVLAAQKVTKTKEKQGKDNSIKRVSVTLVHAVDGDTIKVKYKGKEKTVRYLLVDTPETKKPNTCVQPYGKDASKKNKELVSKGKLQLEFDKGSRTDKYGRLLAYVYVDGRSVQENLLKAGLARVAYVYPPNTKYVKQYKKVESIAKNKKIGIWRNSRYVTNKGFKGCAVGTSKKVEKSKPTPKQSAPKKRVASQVFKNCTELRKKYPNGVPRSHPAYQSKFDRDHDQYACER</sequence>
<keyword evidence="8" id="KW-1185">Reference proteome</keyword>
<dbReference type="Pfam" id="PF00565">
    <property type="entry name" value="SNase"/>
    <property type="match status" value="1"/>
</dbReference>
<evidence type="ECO:0000313" key="7">
    <source>
        <dbReference type="EMBL" id="MDA7027131.1"/>
    </source>
</evidence>
<protein>
    <submittedName>
        <fullName evidence="7">Thermonuclease family protein</fullName>
    </submittedName>
</protein>
<organism evidence="7 8">
    <name type="scientific">Bacillus changyiensis</name>
    <dbReference type="NCBI Taxonomy" id="3004103"/>
    <lineage>
        <taxon>Bacteria</taxon>
        <taxon>Bacillati</taxon>
        <taxon>Bacillota</taxon>
        <taxon>Bacilli</taxon>
        <taxon>Bacillales</taxon>
        <taxon>Bacillaceae</taxon>
        <taxon>Bacillus</taxon>
    </lineage>
</organism>
<dbReference type="InterPro" id="IPR016071">
    <property type="entry name" value="Staphylococal_nuclease_OB-fold"/>
</dbReference>
<feature type="compositionally biased region" description="Basic and acidic residues" evidence="4">
    <location>
        <begin position="248"/>
        <end position="260"/>
    </location>
</feature>
<evidence type="ECO:0000259" key="6">
    <source>
        <dbReference type="PROSITE" id="PS50830"/>
    </source>
</evidence>
<evidence type="ECO:0000256" key="3">
    <source>
        <dbReference type="ARBA" id="ARBA00022801"/>
    </source>
</evidence>
<dbReference type="SMART" id="SM00318">
    <property type="entry name" value="SNc"/>
    <property type="match status" value="1"/>
</dbReference>
<dbReference type="Pfam" id="PF05901">
    <property type="entry name" value="Excalibur"/>
    <property type="match status" value="1"/>
</dbReference>
<dbReference type="PANTHER" id="PTHR12302">
    <property type="entry name" value="EBNA2 BINDING PROTEIN P100"/>
    <property type="match status" value="1"/>
</dbReference>
<dbReference type="InterPro" id="IPR002071">
    <property type="entry name" value="Thermonucl_AS"/>
</dbReference>
<reference evidence="7 8" key="1">
    <citation type="submission" date="2023-01" db="EMBL/GenBank/DDBJ databases">
        <title>Bacillus changyiensis sp. nov., isolated from a coastal deposit.</title>
        <authorList>
            <person name="Xiao G."/>
            <person name="Lai Q."/>
            <person name="Hu Z."/>
            <person name="Shao Z."/>
        </authorList>
    </citation>
    <scope>NUCLEOTIDE SEQUENCE [LARGE SCALE GENOMIC DNA]</scope>
    <source>
        <strain evidence="7 8">CLL-7-23</strain>
    </source>
</reference>
<dbReference type="PROSITE" id="PS01284">
    <property type="entry name" value="TNASE_2"/>
    <property type="match status" value="1"/>
</dbReference>
<dbReference type="PANTHER" id="PTHR12302:SF3">
    <property type="entry name" value="SERINE_THREONINE-PROTEIN KINASE 31"/>
    <property type="match status" value="1"/>
</dbReference>
<dbReference type="CDD" id="cd00175">
    <property type="entry name" value="SNc"/>
    <property type="match status" value="1"/>
</dbReference>
<comment type="caution">
    <text evidence="7">The sequence shown here is derived from an EMBL/GenBank/DDBJ whole genome shotgun (WGS) entry which is preliminary data.</text>
</comment>
<keyword evidence="3" id="KW-0378">Hydrolase</keyword>
<proteinExistence type="predicted"/>
<evidence type="ECO:0000256" key="4">
    <source>
        <dbReference type="SAM" id="MobiDB-lite"/>
    </source>
</evidence>
<dbReference type="Proteomes" id="UP001211894">
    <property type="component" value="Unassembled WGS sequence"/>
</dbReference>
<evidence type="ECO:0000256" key="5">
    <source>
        <dbReference type="SAM" id="SignalP"/>
    </source>
</evidence>
<dbReference type="SMART" id="SM00894">
    <property type="entry name" value="Excalibur"/>
    <property type="match status" value="1"/>
</dbReference>
<feature type="signal peptide" evidence="5">
    <location>
        <begin position="1"/>
        <end position="23"/>
    </location>
</feature>
<dbReference type="SUPFAM" id="SSF50199">
    <property type="entry name" value="Staphylococcal nuclease"/>
    <property type="match status" value="1"/>
</dbReference>
<keyword evidence="5" id="KW-0732">Signal</keyword>
<keyword evidence="2" id="KW-0255">Endonuclease</keyword>
<evidence type="ECO:0000256" key="2">
    <source>
        <dbReference type="ARBA" id="ARBA00022759"/>
    </source>
</evidence>
<dbReference type="PROSITE" id="PS51257">
    <property type="entry name" value="PROKAR_LIPOPROTEIN"/>
    <property type="match status" value="1"/>
</dbReference>
<gene>
    <name evidence="7" type="ORF">PJ311_10980</name>
</gene>
<feature type="region of interest" description="Disordered" evidence="4">
    <location>
        <begin position="199"/>
        <end position="220"/>
    </location>
</feature>
<evidence type="ECO:0000256" key="1">
    <source>
        <dbReference type="ARBA" id="ARBA00022722"/>
    </source>
</evidence>
<dbReference type="PROSITE" id="PS50830">
    <property type="entry name" value="TNASE_3"/>
    <property type="match status" value="1"/>
</dbReference>
<accession>A0ABT4X4A4</accession>